<dbReference type="InterPro" id="IPR000917">
    <property type="entry name" value="Sulfatase_N"/>
</dbReference>
<dbReference type="InterPro" id="IPR017850">
    <property type="entry name" value="Alkaline_phosphatase_core_sf"/>
</dbReference>
<dbReference type="SUPFAM" id="SSF53649">
    <property type="entry name" value="Alkaline phosphatase-like"/>
    <property type="match status" value="1"/>
</dbReference>
<dbReference type="PANTHER" id="PTHR42693:SF53">
    <property type="entry name" value="ENDO-4-O-SULFATASE"/>
    <property type="match status" value="1"/>
</dbReference>
<comment type="caution">
    <text evidence="7">The sequence shown here is derived from an EMBL/GenBank/DDBJ whole genome shotgun (WGS) entry which is preliminary data.</text>
</comment>
<evidence type="ECO:0000313" key="7">
    <source>
        <dbReference type="EMBL" id="GAA4455240.1"/>
    </source>
</evidence>
<evidence type="ECO:0000256" key="4">
    <source>
        <dbReference type="ARBA" id="ARBA00022837"/>
    </source>
</evidence>
<keyword evidence="5" id="KW-0812">Transmembrane</keyword>
<keyword evidence="8" id="KW-1185">Reference proteome</keyword>
<keyword evidence="2" id="KW-0479">Metal-binding</keyword>
<feature type="domain" description="Sulfatase N-terminal" evidence="6">
    <location>
        <begin position="54"/>
        <end position="375"/>
    </location>
</feature>
<dbReference type="PROSITE" id="PS00523">
    <property type="entry name" value="SULFATASE_1"/>
    <property type="match status" value="1"/>
</dbReference>
<evidence type="ECO:0000313" key="8">
    <source>
        <dbReference type="Proteomes" id="UP001501175"/>
    </source>
</evidence>
<accession>A0ABP8MSJ5</accession>
<keyword evidence="4" id="KW-0106">Calcium</keyword>
<reference evidence="8" key="1">
    <citation type="journal article" date="2019" name="Int. J. Syst. Evol. Microbiol.">
        <title>The Global Catalogue of Microorganisms (GCM) 10K type strain sequencing project: providing services to taxonomists for standard genome sequencing and annotation.</title>
        <authorList>
            <consortium name="The Broad Institute Genomics Platform"/>
            <consortium name="The Broad Institute Genome Sequencing Center for Infectious Disease"/>
            <person name="Wu L."/>
            <person name="Ma J."/>
        </authorList>
    </citation>
    <scope>NUCLEOTIDE SEQUENCE [LARGE SCALE GENOMIC DNA]</scope>
    <source>
        <strain evidence="8">JCM 17927</strain>
    </source>
</reference>
<dbReference type="EMBL" id="BAABHD010000024">
    <property type="protein sequence ID" value="GAA4455240.1"/>
    <property type="molecule type" value="Genomic_DNA"/>
</dbReference>
<keyword evidence="3" id="KW-0378">Hydrolase</keyword>
<feature type="transmembrane region" description="Helical" evidence="5">
    <location>
        <begin position="18"/>
        <end position="38"/>
    </location>
</feature>
<dbReference type="RefSeq" id="WP_345243552.1">
    <property type="nucleotide sequence ID" value="NZ_BAABHD010000024.1"/>
</dbReference>
<evidence type="ECO:0000259" key="6">
    <source>
        <dbReference type="Pfam" id="PF00884"/>
    </source>
</evidence>
<dbReference type="InterPro" id="IPR024607">
    <property type="entry name" value="Sulfatase_CS"/>
</dbReference>
<gene>
    <name evidence="7" type="ORF">GCM10023189_22860</name>
</gene>
<proteinExistence type="inferred from homology"/>
<evidence type="ECO:0000256" key="5">
    <source>
        <dbReference type="SAM" id="Phobius"/>
    </source>
</evidence>
<keyword evidence="5" id="KW-0472">Membrane</keyword>
<protein>
    <recommendedName>
        <fullName evidence="6">Sulfatase N-terminal domain-containing protein</fullName>
    </recommendedName>
</protein>
<sequence>MVRLVCVNSGANHKGGLLIIPMIKILSAVLAGCLYFGWNHDFAHHSRAPLVPPPNIIVILTDDQGYADVGFHGSTDIRTPNIDRIARNGVVCTEGYVSFAVCGPSRAGLLTGRYQDRFGFSRNPLVAPNDPGQGLPTSEQTLADLLKKADYSTAVMGKWHLGAHPSQHPNRRGFDEFYGFLGGGHQYFPENLKLKDLSEIKSEYDSYRTKLMHNTKRVDENEYLTDALSREALRFIREKQNKPFCLYLAYNAPHAPLQASEKYLSRFPDITDPRRRTYAAMVSAVDDGVGNILDLLDELKLDRNTIVFFLSDNGGPTPDNASDNTPLRGKKGDFFEGGIRVPFAVQWPGKIPAGSRYSNPVISLDIFATAAAVAKVKPKNRLDGVNLIPFLTGQNKGIPHDYLFWRNVDQKSLAVRTRNEKLIAQPDAEFLYRLKDAIGETTNLARQDLKTLERLKTSANDWNRQLPPPAFLGLMQEKEYNQSHPERFKIVEDF</sequence>
<evidence type="ECO:0000256" key="3">
    <source>
        <dbReference type="ARBA" id="ARBA00022801"/>
    </source>
</evidence>
<comment type="similarity">
    <text evidence="1">Belongs to the sulfatase family.</text>
</comment>
<dbReference type="Pfam" id="PF00884">
    <property type="entry name" value="Sulfatase"/>
    <property type="match status" value="1"/>
</dbReference>
<dbReference type="InterPro" id="IPR050738">
    <property type="entry name" value="Sulfatase"/>
</dbReference>
<organism evidence="7 8">
    <name type="scientific">Nibrella saemangeumensis</name>
    <dbReference type="NCBI Taxonomy" id="1084526"/>
    <lineage>
        <taxon>Bacteria</taxon>
        <taxon>Pseudomonadati</taxon>
        <taxon>Bacteroidota</taxon>
        <taxon>Cytophagia</taxon>
        <taxon>Cytophagales</taxon>
        <taxon>Spirosomataceae</taxon>
        <taxon>Nibrella</taxon>
    </lineage>
</organism>
<keyword evidence="5" id="KW-1133">Transmembrane helix</keyword>
<evidence type="ECO:0000256" key="2">
    <source>
        <dbReference type="ARBA" id="ARBA00022723"/>
    </source>
</evidence>
<name>A0ABP8MSJ5_9BACT</name>
<dbReference type="Gene3D" id="3.40.720.10">
    <property type="entry name" value="Alkaline Phosphatase, subunit A"/>
    <property type="match status" value="1"/>
</dbReference>
<evidence type="ECO:0000256" key="1">
    <source>
        <dbReference type="ARBA" id="ARBA00008779"/>
    </source>
</evidence>
<dbReference type="Proteomes" id="UP001501175">
    <property type="component" value="Unassembled WGS sequence"/>
</dbReference>
<dbReference type="PANTHER" id="PTHR42693">
    <property type="entry name" value="ARYLSULFATASE FAMILY MEMBER"/>
    <property type="match status" value="1"/>
</dbReference>